<dbReference type="OrthoDB" id="10463680at2759"/>
<evidence type="ECO:0000313" key="1">
    <source>
        <dbReference type="EMBL" id="KAF5405873.1"/>
    </source>
</evidence>
<dbReference type="EMBL" id="LUCH01000177">
    <property type="protein sequence ID" value="KAF5405873.1"/>
    <property type="molecule type" value="Genomic_DNA"/>
</dbReference>
<organism evidence="1 2">
    <name type="scientific">Paragonimus heterotremus</name>
    <dbReference type="NCBI Taxonomy" id="100268"/>
    <lineage>
        <taxon>Eukaryota</taxon>
        <taxon>Metazoa</taxon>
        <taxon>Spiralia</taxon>
        <taxon>Lophotrochozoa</taxon>
        <taxon>Platyhelminthes</taxon>
        <taxon>Trematoda</taxon>
        <taxon>Digenea</taxon>
        <taxon>Plagiorchiida</taxon>
        <taxon>Troglotremata</taxon>
        <taxon>Troglotrematidae</taxon>
        <taxon>Paragonimus</taxon>
    </lineage>
</organism>
<accession>A0A8J4STE5</accession>
<name>A0A8J4STE5_9TREM</name>
<reference evidence="1" key="1">
    <citation type="submission" date="2019-05" db="EMBL/GenBank/DDBJ databases">
        <title>Annotation for the trematode Paragonimus heterotremus.</title>
        <authorList>
            <person name="Choi Y.-J."/>
        </authorList>
    </citation>
    <scope>NUCLEOTIDE SEQUENCE</scope>
    <source>
        <strain evidence="1">LC</strain>
    </source>
</reference>
<dbReference type="AlphaFoldDB" id="A0A8J4STE5"/>
<keyword evidence="2" id="KW-1185">Reference proteome</keyword>
<evidence type="ECO:0000313" key="2">
    <source>
        <dbReference type="Proteomes" id="UP000748531"/>
    </source>
</evidence>
<sequence length="213" mass="24332">MDRLRDTILGSQTPESPPWDLLSCFSVDLSAELNKTKENGNFAEVNSHYREQSHVYEKGFVVLLCIPNHRLSEIRSTESSGSIVSPNQTEETKEQLTAELKRLSSVLYEAYSLRLQSRTPSVGQQLNSKFPTSSVVNQPSDVIIKKMMDRVQHMLSYDNCSVYIFDKKEKAWIADILNYPTDDQVRNFPFVMNRMYNGLSITIFYGDTTQSLA</sequence>
<protein>
    <submittedName>
        <fullName evidence="1">Uncharacterized protein</fullName>
    </submittedName>
</protein>
<gene>
    <name evidence="1" type="ORF">PHET_00632</name>
</gene>
<comment type="caution">
    <text evidence="1">The sequence shown here is derived from an EMBL/GenBank/DDBJ whole genome shotgun (WGS) entry which is preliminary data.</text>
</comment>
<dbReference type="Proteomes" id="UP000748531">
    <property type="component" value="Unassembled WGS sequence"/>
</dbReference>
<proteinExistence type="predicted"/>